<evidence type="ECO:0000313" key="2">
    <source>
        <dbReference type="EMBL" id="BDG59762.1"/>
    </source>
</evidence>
<reference evidence="2" key="1">
    <citation type="submission" date="2022-03" db="EMBL/GenBank/DDBJ databases">
        <title>Complete genome sequence of Caldinitratiruptor microaerophilus.</title>
        <authorList>
            <person name="Mukaiyama R."/>
            <person name="Nishiyama T."/>
            <person name="Ueda K."/>
        </authorList>
    </citation>
    <scope>NUCLEOTIDE SEQUENCE</scope>
    <source>
        <strain evidence="2">JCM 16183</strain>
    </source>
</reference>
<protein>
    <recommendedName>
        <fullName evidence="4">Type II secretion system protein GspF domain-containing protein</fullName>
    </recommendedName>
</protein>
<dbReference type="Proteomes" id="UP001163687">
    <property type="component" value="Chromosome"/>
</dbReference>
<sequence>MIPAFVLFVASVTAFAYTLLAPPPLRPRRVPLIRRQAWSDALAARLPRPVQARLDAVGWPPTSAVALILGGILAALLFLPALGFKALLLALAVAGLSLWSLEGEYRRWQAEIFRELPMLADLLEIHLAAGDTPLRALAGAAPLLSGPLRLQVQQALARAALGQDFSAAVHSLGQVTGRPEMAAVAARLAAALQARATGQEAFATLSDSLRRTAEAEVREVSRRMPAAFALIAMLGLFNLAVVIGGPILLASLHSLARP</sequence>
<dbReference type="RefSeq" id="WP_264843861.1">
    <property type="nucleotide sequence ID" value="NZ_AP025628.1"/>
</dbReference>
<keyword evidence="1" id="KW-0812">Transmembrane</keyword>
<organism evidence="2 3">
    <name type="scientific">Caldinitratiruptor microaerophilus</name>
    <dbReference type="NCBI Taxonomy" id="671077"/>
    <lineage>
        <taxon>Bacteria</taxon>
        <taxon>Bacillati</taxon>
        <taxon>Bacillota</taxon>
        <taxon>Clostridia</taxon>
        <taxon>Eubacteriales</taxon>
        <taxon>Symbiobacteriaceae</taxon>
        <taxon>Caldinitratiruptor</taxon>
    </lineage>
</organism>
<keyword evidence="3" id="KW-1185">Reference proteome</keyword>
<evidence type="ECO:0000313" key="3">
    <source>
        <dbReference type="Proteomes" id="UP001163687"/>
    </source>
</evidence>
<feature type="transmembrane region" description="Helical" evidence="1">
    <location>
        <begin position="227"/>
        <end position="249"/>
    </location>
</feature>
<accession>A0AA35CIL2</accession>
<gene>
    <name evidence="2" type="ORF">caldi_08520</name>
</gene>
<keyword evidence="1" id="KW-1133">Transmembrane helix</keyword>
<name>A0AA35CIL2_9FIRM</name>
<proteinExistence type="predicted"/>
<dbReference type="AlphaFoldDB" id="A0AA35CIL2"/>
<evidence type="ECO:0008006" key="4">
    <source>
        <dbReference type="Google" id="ProtNLM"/>
    </source>
</evidence>
<evidence type="ECO:0000256" key="1">
    <source>
        <dbReference type="SAM" id="Phobius"/>
    </source>
</evidence>
<feature type="transmembrane region" description="Helical" evidence="1">
    <location>
        <begin position="66"/>
        <end position="99"/>
    </location>
</feature>
<dbReference type="EMBL" id="AP025628">
    <property type="protein sequence ID" value="BDG59762.1"/>
    <property type="molecule type" value="Genomic_DNA"/>
</dbReference>
<keyword evidence="1" id="KW-0472">Membrane</keyword>
<dbReference type="KEGG" id="cmic:caldi_08520"/>